<feature type="domain" description="Response regulatory" evidence="2">
    <location>
        <begin position="2"/>
        <end position="117"/>
    </location>
</feature>
<proteinExistence type="predicted"/>
<keyword evidence="1" id="KW-0597">Phosphoprotein</keyword>
<protein>
    <recommendedName>
        <fullName evidence="2">Response regulatory domain-containing protein</fullName>
    </recommendedName>
</protein>
<sequence length="140" mass="15604">MNILIISRDQATSSLISNVVQMRWPESGKVVIVHKLDKTQMIGQDAYDLAIVDGDLKRPAMGIISRLRKYPNLPLLFVADPHGDQMETAWVLNHGCTDYLFKPINVDDLISTLESMDGVARLRTSPSARFPVINLNGSKN</sequence>
<dbReference type="SUPFAM" id="SSF52172">
    <property type="entry name" value="CheY-like"/>
    <property type="match status" value="1"/>
</dbReference>
<keyword evidence="4" id="KW-1185">Reference proteome</keyword>
<reference evidence="3 4" key="1">
    <citation type="journal article" date="2017" name="ISME J.">
        <title>Grape pomace compost harbors organohalide-respiring Dehalogenimonas species with novel reductive dehalogenase genes.</title>
        <authorList>
            <person name="Yang Y."/>
            <person name="Higgins S.A."/>
            <person name="Yan J."/>
            <person name="Simsir B."/>
            <person name="Chourey K."/>
            <person name="Iyer R."/>
            <person name="Hettich R.L."/>
            <person name="Baldwin B."/>
            <person name="Ogles D.M."/>
            <person name="Loffler F.E."/>
        </authorList>
    </citation>
    <scope>NUCLEOTIDE SEQUENCE [LARGE SCALE GENOMIC DNA]</scope>
    <source>
        <strain evidence="3 4">GP</strain>
    </source>
</reference>
<feature type="modified residue" description="4-aspartylphosphate" evidence="1">
    <location>
        <position position="53"/>
    </location>
</feature>
<dbReference type="InterPro" id="IPR011006">
    <property type="entry name" value="CheY-like_superfamily"/>
</dbReference>
<evidence type="ECO:0000313" key="3">
    <source>
        <dbReference type="EMBL" id="PPD58052.1"/>
    </source>
</evidence>
<dbReference type="Gene3D" id="3.40.50.2300">
    <property type="match status" value="1"/>
</dbReference>
<dbReference type="InterPro" id="IPR001789">
    <property type="entry name" value="Sig_transdc_resp-reg_receiver"/>
</dbReference>
<dbReference type="EMBL" id="JQAN02000010">
    <property type="protein sequence ID" value="PPD58052.1"/>
    <property type="molecule type" value="Genomic_DNA"/>
</dbReference>
<name>A0A2P5P6X7_9CHLR</name>
<evidence type="ECO:0000256" key="1">
    <source>
        <dbReference type="PROSITE-ProRule" id="PRU00169"/>
    </source>
</evidence>
<dbReference type="AlphaFoldDB" id="A0A2P5P6X7"/>
<gene>
    <name evidence="3" type="ORF">JP09_007120</name>
</gene>
<comment type="caution">
    <text evidence="3">The sequence shown here is derived from an EMBL/GenBank/DDBJ whole genome shotgun (WGS) entry which is preliminary data.</text>
</comment>
<dbReference type="RefSeq" id="WP_162485950.1">
    <property type="nucleotide sequence ID" value="NZ_CP110635.1"/>
</dbReference>
<dbReference type="Proteomes" id="UP000235653">
    <property type="component" value="Unassembled WGS sequence"/>
</dbReference>
<organism evidence="3 4">
    <name type="scientific">Dehalogenimonas etheniformans</name>
    <dbReference type="NCBI Taxonomy" id="1536648"/>
    <lineage>
        <taxon>Bacteria</taxon>
        <taxon>Bacillati</taxon>
        <taxon>Chloroflexota</taxon>
        <taxon>Dehalococcoidia</taxon>
        <taxon>Dehalococcoidales</taxon>
        <taxon>Dehalococcoidaceae</taxon>
        <taxon>Dehalogenimonas</taxon>
    </lineage>
</organism>
<dbReference type="PROSITE" id="PS50110">
    <property type="entry name" value="RESPONSE_REGULATORY"/>
    <property type="match status" value="1"/>
</dbReference>
<accession>A0A2P5P6X7</accession>
<evidence type="ECO:0000259" key="2">
    <source>
        <dbReference type="PROSITE" id="PS50110"/>
    </source>
</evidence>
<evidence type="ECO:0000313" key="4">
    <source>
        <dbReference type="Proteomes" id="UP000235653"/>
    </source>
</evidence>
<dbReference type="GO" id="GO:0000160">
    <property type="term" value="P:phosphorelay signal transduction system"/>
    <property type="evidence" value="ECO:0007669"/>
    <property type="project" value="InterPro"/>
</dbReference>